<evidence type="ECO:0000313" key="3">
    <source>
        <dbReference type="Proteomes" id="UP001174909"/>
    </source>
</evidence>
<keyword evidence="1" id="KW-0812">Transmembrane</keyword>
<gene>
    <name evidence="2" type="ORF">GBAR_LOCUS28612</name>
</gene>
<dbReference type="Proteomes" id="UP001174909">
    <property type="component" value="Unassembled WGS sequence"/>
</dbReference>
<feature type="non-terminal residue" evidence="2">
    <location>
        <position position="1"/>
    </location>
</feature>
<dbReference type="EMBL" id="CASHTH010003999">
    <property type="protein sequence ID" value="CAI8052310.1"/>
    <property type="molecule type" value="Genomic_DNA"/>
</dbReference>
<dbReference type="InterPro" id="IPR049352">
    <property type="entry name" value="Rost"/>
</dbReference>
<comment type="caution">
    <text evidence="2">The sequence shown here is derived from an EMBL/GenBank/DDBJ whole genome shotgun (WGS) entry which is preliminary data.</text>
</comment>
<evidence type="ECO:0000256" key="1">
    <source>
        <dbReference type="SAM" id="Phobius"/>
    </source>
</evidence>
<dbReference type="GO" id="GO:0016020">
    <property type="term" value="C:membrane"/>
    <property type="evidence" value="ECO:0007669"/>
    <property type="project" value="TreeGrafter"/>
</dbReference>
<evidence type="ECO:0000313" key="2">
    <source>
        <dbReference type="EMBL" id="CAI8052310.1"/>
    </source>
</evidence>
<feature type="transmembrane region" description="Helical" evidence="1">
    <location>
        <begin position="79"/>
        <end position="105"/>
    </location>
</feature>
<keyword evidence="1" id="KW-0472">Membrane</keyword>
<organism evidence="2 3">
    <name type="scientific">Geodia barretti</name>
    <name type="common">Barrett's horny sponge</name>
    <dbReference type="NCBI Taxonomy" id="519541"/>
    <lineage>
        <taxon>Eukaryota</taxon>
        <taxon>Metazoa</taxon>
        <taxon>Porifera</taxon>
        <taxon>Demospongiae</taxon>
        <taxon>Heteroscleromorpha</taxon>
        <taxon>Tetractinellida</taxon>
        <taxon>Astrophorina</taxon>
        <taxon>Geodiidae</taxon>
        <taxon>Geodia</taxon>
    </lineage>
</organism>
<sequence length="149" mass="18203">MSRERFIQYLRNEFRCRRLWFFHWDWKAFTHSPWLPHAIKTQWIYLLYRTVIAFYFLVWLLAIGINFSSPKLLIYLTQWSFLALNAYFISALITTVVNFFLVYVYPKRRRVESPPDAEEDEESYERHCCKSSTDKTTFCDKITWALFLV</sequence>
<keyword evidence="3" id="KW-1185">Reference proteome</keyword>
<proteinExistence type="predicted"/>
<dbReference type="PANTHER" id="PTHR12242">
    <property type="entry name" value="OS02G0130600 PROTEIN-RELATED"/>
    <property type="match status" value="1"/>
</dbReference>
<protein>
    <submittedName>
        <fullName evidence="2">Uncharacterized protein</fullName>
    </submittedName>
</protein>
<keyword evidence="1" id="KW-1133">Transmembrane helix</keyword>
<name>A0AA35TPZ5_GEOBA</name>
<accession>A0AA35TPZ5</accession>
<dbReference type="AlphaFoldDB" id="A0AA35TPZ5"/>
<dbReference type="PANTHER" id="PTHR12242:SF1">
    <property type="entry name" value="MYND-TYPE DOMAIN-CONTAINING PROTEIN"/>
    <property type="match status" value="1"/>
</dbReference>
<feature type="transmembrane region" description="Helical" evidence="1">
    <location>
        <begin position="46"/>
        <end position="67"/>
    </location>
</feature>
<reference evidence="2" key="1">
    <citation type="submission" date="2023-03" db="EMBL/GenBank/DDBJ databases">
        <authorList>
            <person name="Steffen K."/>
            <person name="Cardenas P."/>
        </authorList>
    </citation>
    <scope>NUCLEOTIDE SEQUENCE</scope>
</reference>
<dbReference type="Pfam" id="PF21534">
    <property type="entry name" value="Rost"/>
    <property type="match status" value="1"/>
</dbReference>